<keyword evidence="1" id="KW-1133">Transmembrane helix</keyword>
<dbReference type="EMBL" id="JBHRSE010000074">
    <property type="protein sequence ID" value="MFC3024466.1"/>
    <property type="molecule type" value="Genomic_DNA"/>
</dbReference>
<keyword evidence="3" id="KW-1185">Reference proteome</keyword>
<dbReference type="Proteomes" id="UP001595384">
    <property type="component" value="Unassembled WGS sequence"/>
</dbReference>
<keyword evidence="1" id="KW-0472">Membrane</keyword>
<name>A0ABV7C8X6_9VIBR</name>
<evidence type="ECO:0000313" key="3">
    <source>
        <dbReference type="Proteomes" id="UP001595384"/>
    </source>
</evidence>
<evidence type="ECO:0000313" key="2">
    <source>
        <dbReference type="EMBL" id="MFC3024466.1"/>
    </source>
</evidence>
<feature type="transmembrane region" description="Helical" evidence="1">
    <location>
        <begin position="30"/>
        <end position="49"/>
    </location>
</feature>
<organism evidence="2 3">
    <name type="scientific">Vibrio zhugei</name>
    <dbReference type="NCBI Taxonomy" id="2479546"/>
    <lineage>
        <taxon>Bacteria</taxon>
        <taxon>Pseudomonadati</taxon>
        <taxon>Pseudomonadota</taxon>
        <taxon>Gammaproteobacteria</taxon>
        <taxon>Vibrionales</taxon>
        <taxon>Vibrionaceae</taxon>
        <taxon>Vibrio</taxon>
    </lineage>
</organism>
<protein>
    <submittedName>
        <fullName evidence="2">Uncharacterized protein</fullName>
    </submittedName>
</protein>
<keyword evidence="1" id="KW-0812">Transmembrane</keyword>
<dbReference type="RefSeq" id="WP_241967533.1">
    <property type="nucleotide sequence ID" value="NZ_AP024912.1"/>
</dbReference>
<gene>
    <name evidence="2" type="ORF">ACFODT_11590</name>
</gene>
<proteinExistence type="predicted"/>
<accession>A0ABV7C8X6</accession>
<evidence type="ECO:0000256" key="1">
    <source>
        <dbReference type="SAM" id="Phobius"/>
    </source>
</evidence>
<sequence length="56" mass="6320">MTRLTTTFSGYLLFLSLILSLVAQFTGLFASFWAGIPIWLATFLCFPNLKTSQKNK</sequence>
<comment type="caution">
    <text evidence="2">The sequence shown here is derived from an EMBL/GenBank/DDBJ whole genome shotgun (WGS) entry which is preliminary data.</text>
</comment>
<reference evidence="3" key="1">
    <citation type="journal article" date="2019" name="Int. J. Syst. Evol. Microbiol.">
        <title>The Global Catalogue of Microorganisms (GCM) 10K type strain sequencing project: providing services to taxonomists for standard genome sequencing and annotation.</title>
        <authorList>
            <consortium name="The Broad Institute Genomics Platform"/>
            <consortium name="The Broad Institute Genome Sequencing Center for Infectious Disease"/>
            <person name="Wu L."/>
            <person name="Ma J."/>
        </authorList>
    </citation>
    <scope>NUCLEOTIDE SEQUENCE [LARGE SCALE GENOMIC DNA]</scope>
    <source>
        <strain evidence="3">KCTC 62784</strain>
    </source>
</reference>